<dbReference type="SUPFAM" id="SSF50249">
    <property type="entry name" value="Nucleic acid-binding proteins"/>
    <property type="match status" value="1"/>
</dbReference>
<comment type="caution">
    <text evidence="14">The sequence shown here is derived from an EMBL/GenBank/DDBJ whole genome shotgun (WGS) entry which is preliminary data.</text>
</comment>
<dbReference type="AlphaFoldDB" id="A0A4R0RW91"/>
<comment type="subcellular location">
    <subcellularLocation>
        <location evidence="2">Nucleus</location>
    </subcellularLocation>
</comment>
<dbReference type="GO" id="GO:0005634">
    <property type="term" value="C:nucleus"/>
    <property type="evidence" value="ECO:0007669"/>
    <property type="project" value="UniProtKB-SubCell"/>
</dbReference>
<dbReference type="Gene3D" id="2.40.50.140">
    <property type="entry name" value="Nucleic acid-binding proteins"/>
    <property type="match status" value="1"/>
</dbReference>
<evidence type="ECO:0000256" key="5">
    <source>
        <dbReference type="ARBA" id="ARBA00022478"/>
    </source>
</evidence>
<dbReference type="Pfam" id="PF05195">
    <property type="entry name" value="AMP_N"/>
    <property type="match status" value="1"/>
</dbReference>
<keyword evidence="15" id="KW-1185">Reference proteome</keyword>
<dbReference type="InterPro" id="IPR000994">
    <property type="entry name" value="Pept_M24"/>
</dbReference>
<evidence type="ECO:0000256" key="1">
    <source>
        <dbReference type="ARBA" id="ARBA00001936"/>
    </source>
</evidence>
<dbReference type="Gene3D" id="3.90.230.10">
    <property type="entry name" value="Creatinase/methionine aminopeptidase superfamily"/>
    <property type="match status" value="1"/>
</dbReference>
<dbReference type="PROSITE" id="PS00491">
    <property type="entry name" value="PROLINE_PEPTIDASE"/>
    <property type="match status" value="1"/>
</dbReference>
<dbReference type="SUPFAM" id="SSF88798">
    <property type="entry name" value="N-terminal, heterodimerisation domain of RBP7 (RpoE)"/>
    <property type="match status" value="1"/>
</dbReference>
<dbReference type="CDD" id="cd04330">
    <property type="entry name" value="RNAP_III_Rpc25_N"/>
    <property type="match status" value="1"/>
</dbReference>
<dbReference type="Pfam" id="PF03876">
    <property type="entry name" value="SHS2_Rpb7-N"/>
    <property type="match status" value="1"/>
</dbReference>
<dbReference type="GO" id="GO:0000428">
    <property type="term" value="C:DNA-directed RNA polymerase complex"/>
    <property type="evidence" value="ECO:0007669"/>
    <property type="project" value="UniProtKB-KW"/>
</dbReference>
<feature type="region of interest" description="Disordered" evidence="12">
    <location>
        <begin position="854"/>
        <end position="873"/>
    </location>
</feature>
<dbReference type="InterPro" id="IPR001131">
    <property type="entry name" value="Peptidase_M24B_aminopep-P_CS"/>
</dbReference>
<evidence type="ECO:0000256" key="12">
    <source>
        <dbReference type="SAM" id="MobiDB-lite"/>
    </source>
</evidence>
<dbReference type="GO" id="GO:0030145">
    <property type="term" value="F:manganese ion binding"/>
    <property type="evidence" value="ECO:0007669"/>
    <property type="project" value="InterPro"/>
</dbReference>
<evidence type="ECO:0000256" key="9">
    <source>
        <dbReference type="ARBA" id="ARBA00023211"/>
    </source>
</evidence>
<dbReference type="GO" id="GO:0006351">
    <property type="term" value="P:DNA-templated transcription"/>
    <property type="evidence" value="ECO:0007669"/>
    <property type="project" value="InterPro"/>
</dbReference>
<dbReference type="Gene3D" id="3.40.350.10">
    <property type="entry name" value="Creatinase/prolidase N-terminal domain"/>
    <property type="match status" value="1"/>
</dbReference>
<evidence type="ECO:0000256" key="3">
    <source>
        <dbReference type="ARBA" id="ARBA00008766"/>
    </source>
</evidence>
<evidence type="ECO:0000313" key="15">
    <source>
        <dbReference type="Proteomes" id="UP000292702"/>
    </source>
</evidence>
<dbReference type="GO" id="GO:0070006">
    <property type="term" value="F:metalloaminopeptidase activity"/>
    <property type="evidence" value="ECO:0007669"/>
    <property type="project" value="InterPro"/>
</dbReference>
<evidence type="ECO:0000256" key="8">
    <source>
        <dbReference type="ARBA" id="ARBA00023163"/>
    </source>
</evidence>
<keyword evidence="10" id="KW-0539">Nucleus</keyword>
<evidence type="ECO:0000256" key="4">
    <source>
        <dbReference type="ARBA" id="ARBA00009307"/>
    </source>
</evidence>
<dbReference type="GO" id="GO:0006508">
    <property type="term" value="P:proteolysis"/>
    <property type="evidence" value="ECO:0007669"/>
    <property type="project" value="TreeGrafter"/>
</dbReference>
<evidence type="ECO:0000256" key="10">
    <source>
        <dbReference type="ARBA" id="ARBA00023242"/>
    </source>
</evidence>
<dbReference type="SUPFAM" id="SSF53092">
    <property type="entry name" value="Creatinase/prolidase N-terminal domain"/>
    <property type="match status" value="1"/>
</dbReference>
<comment type="similarity">
    <text evidence="4">Belongs to the eukaryotic RPB7/RPC8 RNA polymerase subunit family.</text>
</comment>
<dbReference type="InterPro" id="IPR029149">
    <property type="entry name" value="Creatin/AminoP/Spt16_N"/>
</dbReference>
<organism evidence="14 15">
    <name type="scientific">Steccherinum ochraceum</name>
    <dbReference type="NCBI Taxonomy" id="92696"/>
    <lineage>
        <taxon>Eukaryota</taxon>
        <taxon>Fungi</taxon>
        <taxon>Dikarya</taxon>
        <taxon>Basidiomycota</taxon>
        <taxon>Agaricomycotina</taxon>
        <taxon>Agaricomycetes</taxon>
        <taxon>Polyporales</taxon>
        <taxon>Steccherinaceae</taxon>
        <taxon>Steccherinum</taxon>
    </lineage>
</organism>
<dbReference type="Gene3D" id="3.30.1490.120">
    <property type="entry name" value="RNA polymerase Rpb7-like, N-terminal domain"/>
    <property type="match status" value="1"/>
</dbReference>
<dbReference type="InterPro" id="IPR013238">
    <property type="entry name" value="RNA_pol_III_Rbc25"/>
</dbReference>
<evidence type="ECO:0000256" key="7">
    <source>
        <dbReference type="ARBA" id="ARBA00022801"/>
    </source>
</evidence>
<keyword evidence="5" id="KW-0240">DNA-directed RNA polymerase</keyword>
<dbReference type="InterPro" id="IPR007865">
    <property type="entry name" value="Aminopep_P_N"/>
</dbReference>
<comment type="similarity">
    <text evidence="3 11">Belongs to the peptidase M24B family.</text>
</comment>
<sequence length="873" mass="96840">MYPAVRHAVKTFAKLVELLPETERTKTHVALLAGAVTPYRNDTDREMPFRQESNFYYLSGCAVPGSYLLLTYQHGTSLAGSPSVQLFIPEIEADTLMWSVPPPTAEEAAGLFDVTRVQYTSALPDAIHERLKAFPDTVFHVLPKGSPLFPTLAEQYIGLATSRNAPVTDQYLLKALHRARLTKDAEEIALIQKANDISSRAHEVVMRVLGQAVKGALAKSKDSHRPSLPGQWLIEKEAEAEAVFVASCRREDAVHQAYLPIVAASNRAATLHYCCNDKAFAWGPVGRHDHKNNQDLAQDQQRKLAPQVLLIDAGCEWNCYAADITRTMPVGNGGKFTPEARAIYSLVLKMQKLSMEALKPGLHWDAVQLLCHRTLVSGFQELGIFKTPASPGSGSWNSEEAILASGISTAFFPHGLGHSLGLDVHDVPSASDPENNETIQGLELGHKSFYRALRLRLPLEDGMVVTVEPGIYFHSHLLSAVRDSKHIDHEVLKRYESVGGVRIEDVVLITQDGYRNLTTVRSDVEWLEGCDEVSFILTTQSYSAHFIFKLQLLADDDWDDLGRLKCDKITPPSDRLLASPLAWKLDNDSRLNLTQGLSSTRPPSAHIGANFLLICALPASLSISHPRGKLTVQTPQKSDIPRRVHVRPLVTMFVLSIIKDTVAVHPQHFGLPQEQAIINELNKKYANRVLHDVGLCVCVFDLAEAGEGRVRYGDGFYWYKVVFRLVVFRPFTSEVILAKVKSSDEDGIRLSVGFFDDIYVPLIYLPEPSAFDPNERAHFWLPGSETANKHEMLDSAVADRMYIDAGEVVRVRVEADEFYDDEPGPPKATEGVHQTPTMEGRRAPYSVTCSMSEQGLGPTSWWQNAGVEAMDEG</sequence>
<dbReference type="InterPro" id="IPR012340">
    <property type="entry name" value="NA-bd_OB-fold"/>
</dbReference>
<dbReference type="FunFam" id="3.30.1490.120:FF:000001">
    <property type="entry name" value="DNA-directed RNA polymerase II subunit RPB7"/>
    <property type="match status" value="1"/>
</dbReference>
<dbReference type="InterPro" id="IPR036005">
    <property type="entry name" value="Creatinase/aminopeptidase-like"/>
</dbReference>
<dbReference type="EMBL" id="RWJN01000010">
    <property type="protein sequence ID" value="TCD71095.1"/>
    <property type="molecule type" value="Genomic_DNA"/>
</dbReference>
<evidence type="ECO:0000256" key="11">
    <source>
        <dbReference type="RuleBase" id="RU000590"/>
    </source>
</evidence>
<dbReference type="InterPro" id="IPR052433">
    <property type="entry name" value="X-Pro_dipept-like"/>
</dbReference>
<dbReference type="Proteomes" id="UP000292702">
    <property type="component" value="Unassembled WGS sequence"/>
</dbReference>
<dbReference type="Pfam" id="PF00557">
    <property type="entry name" value="Peptidase_M24"/>
    <property type="match status" value="1"/>
</dbReference>
<keyword evidence="9" id="KW-0464">Manganese</keyword>
<feature type="domain" description="Aminopeptidase P N-terminal" evidence="13">
    <location>
        <begin position="2"/>
        <end position="149"/>
    </location>
</feature>
<proteinExistence type="inferred from homology"/>
<keyword evidence="6 11" id="KW-0479">Metal-binding</keyword>
<dbReference type="SUPFAM" id="SSF55920">
    <property type="entry name" value="Creatinase/aminopeptidase"/>
    <property type="match status" value="1"/>
</dbReference>
<comment type="cofactor">
    <cofactor evidence="1">
        <name>Mn(2+)</name>
        <dbReference type="ChEBI" id="CHEBI:29035"/>
    </cofactor>
</comment>
<keyword evidence="8" id="KW-0804">Transcription</keyword>
<dbReference type="SMART" id="SM01011">
    <property type="entry name" value="AMP_N"/>
    <property type="match status" value="1"/>
</dbReference>
<reference evidence="14 15" key="1">
    <citation type="submission" date="2018-11" db="EMBL/GenBank/DDBJ databases">
        <title>Genome assembly of Steccherinum ochraceum LE-BIN_3174, the white-rot fungus of the Steccherinaceae family (The Residual Polyporoid clade, Polyporales, Basidiomycota).</title>
        <authorList>
            <person name="Fedorova T.V."/>
            <person name="Glazunova O.A."/>
            <person name="Landesman E.O."/>
            <person name="Moiseenko K.V."/>
            <person name="Psurtseva N.V."/>
            <person name="Savinova O.S."/>
            <person name="Shakhova N.V."/>
            <person name="Tyazhelova T.V."/>
            <person name="Vasina D.V."/>
        </authorList>
    </citation>
    <scope>NUCLEOTIDE SEQUENCE [LARGE SCALE GENOMIC DNA]</scope>
    <source>
        <strain evidence="14 15">LE-BIN_3174</strain>
    </source>
</reference>
<dbReference type="STRING" id="92696.A0A4R0RW91"/>
<evidence type="ECO:0000256" key="2">
    <source>
        <dbReference type="ARBA" id="ARBA00004123"/>
    </source>
</evidence>
<dbReference type="CDD" id="cd01087">
    <property type="entry name" value="Prolidase"/>
    <property type="match status" value="1"/>
</dbReference>
<accession>A0A4R0RW91</accession>
<dbReference type="OrthoDB" id="10261878at2759"/>
<evidence type="ECO:0000259" key="13">
    <source>
        <dbReference type="SMART" id="SM01011"/>
    </source>
</evidence>
<evidence type="ECO:0000313" key="14">
    <source>
        <dbReference type="EMBL" id="TCD71095.1"/>
    </source>
</evidence>
<keyword evidence="7" id="KW-0378">Hydrolase</keyword>
<name>A0A4R0RW91_9APHY</name>
<protein>
    <recommendedName>
        <fullName evidence="13">Aminopeptidase P N-terminal domain-containing protein</fullName>
    </recommendedName>
</protein>
<dbReference type="InterPro" id="IPR005576">
    <property type="entry name" value="Rpb7-like_N"/>
</dbReference>
<dbReference type="InterPro" id="IPR036898">
    <property type="entry name" value="RNA_pol_Rpb7-like_N_sf"/>
</dbReference>
<dbReference type="Pfam" id="PF08292">
    <property type="entry name" value="RNA_pol_Rbc25"/>
    <property type="match status" value="1"/>
</dbReference>
<gene>
    <name evidence="14" type="ORF">EIP91_000189</name>
</gene>
<dbReference type="PANTHER" id="PTHR43226:SF1">
    <property type="entry name" value="XAA-PRO DIPEPTIDASE"/>
    <property type="match status" value="1"/>
</dbReference>
<evidence type="ECO:0000256" key="6">
    <source>
        <dbReference type="ARBA" id="ARBA00022723"/>
    </source>
</evidence>
<dbReference type="PANTHER" id="PTHR43226">
    <property type="entry name" value="XAA-PRO AMINOPEPTIDASE 3"/>
    <property type="match status" value="1"/>
</dbReference>